<dbReference type="PRINTS" id="PR00085">
    <property type="entry name" value="THFDHDRGNASE"/>
</dbReference>
<comment type="function">
    <text evidence="11">Catalyzes the oxidation of 5,10-methylenetetrahydrofolate to 5,10-methenyltetrahydrofolate and then the hydrolysis of 5,10-methenyltetrahydrofolate to 10-formyltetrahydrofolate.</text>
</comment>
<evidence type="ECO:0000256" key="1">
    <source>
        <dbReference type="ARBA" id="ARBA00004777"/>
    </source>
</evidence>
<feature type="domain" description="Tetrahydrofolate dehydrogenase/cyclohydrolase catalytic" evidence="12">
    <location>
        <begin position="6"/>
        <end position="121"/>
    </location>
</feature>
<keyword evidence="4 11" id="KW-0658">Purine biosynthesis</keyword>
<evidence type="ECO:0000256" key="3">
    <source>
        <dbReference type="ARBA" id="ARBA00022605"/>
    </source>
</evidence>
<keyword evidence="5 11" id="KW-0378">Hydrolase</keyword>
<dbReference type="PANTHER" id="PTHR48099">
    <property type="entry name" value="C-1-TETRAHYDROFOLATE SYNTHASE, CYTOPLASMIC-RELATED"/>
    <property type="match status" value="1"/>
</dbReference>
<dbReference type="AlphaFoldDB" id="A0A318KLH0"/>
<keyword evidence="2 11" id="KW-0554">One-carbon metabolism</keyword>
<keyword evidence="3 11" id="KW-0028">Amino-acid biosynthesis</keyword>
<dbReference type="InterPro" id="IPR046346">
    <property type="entry name" value="Aminoacid_DH-like_N_sf"/>
</dbReference>
<dbReference type="GO" id="GO:0000105">
    <property type="term" value="P:L-histidine biosynthetic process"/>
    <property type="evidence" value="ECO:0007669"/>
    <property type="project" value="UniProtKB-KW"/>
</dbReference>
<comment type="caution">
    <text evidence="14">The sequence shown here is derived from an EMBL/GenBank/DDBJ whole genome shotgun (WGS) entry which is preliminary data.</text>
</comment>
<dbReference type="STRING" id="1034346.GCA_000313565_02903"/>
<dbReference type="Gene3D" id="3.40.50.10860">
    <property type="entry name" value="Leucine Dehydrogenase, chain A, domain 1"/>
    <property type="match status" value="1"/>
</dbReference>
<comment type="catalytic activity">
    <reaction evidence="11">
        <text>(6R)-5,10-methenyltetrahydrofolate + H2O = (6R)-10-formyltetrahydrofolate + H(+)</text>
        <dbReference type="Rhea" id="RHEA:23700"/>
        <dbReference type="ChEBI" id="CHEBI:15377"/>
        <dbReference type="ChEBI" id="CHEBI:15378"/>
        <dbReference type="ChEBI" id="CHEBI:57455"/>
        <dbReference type="ChEBI" id="CHEBI:195366"/>
        <dbReference type="EC" id="3.5.4.9"/>
    </reaction>
</comment>
<evidence type="ECO:0000256" key="5">
    <source>
        <dbReference type="ARBA" id="ARBA00022801"/>
    </source>
</evidence>
<dbReference type="InterPro" id="IPR000672">
    <property type="entry name" value="THF_DH/CycHdrlase"/>
</dbReference>
<evidence type="ECO:0000259" key="13">
    <source>
        <dbReference type="Pfam" id="PF02882"/>
    </source>
</evidence>
<protein>
    <recommendedName>
        <fullName evidence="11">Bifunctional protein FolD</fullName>
    </recommendedName>
    <domain>
        <recommendedName>
            <fullName evidence="11">Methylenetetrahydrofolate dehydrogenase</fullName>
            <ecNumber evidence="11">1.5.1.5</ecNumber>
        </recommendedName>
    </domain>
    <domain>
        <recommendedName>
            <fullName evidence="11">Methenyltetrahydrofolate cyclohydrolase</fullName>
            <ecNumber evidence="11">3.5.4.9</ecNumber>
        </recommendedName>
    </domain>
</protein>
<dbReference type="Pfam" id="PF02882">
    <property type="entry name" value="THF_DHG_CYH_C"/>
    <property type="match status" value="1"/>
</dbReference>
<comment type="similarity">
    <text evidence="11">Belongs to the tetrahydrofolate dehydrogenase/cyclohydrolase family.</text>
</comment>
<evidence type="ECO:0000256" key="9">
    <source>
        <dbReference type="ARBA" id="ARBA00023167"/>
    </source>
</evidence>
<comment type="subunit">
    <text evidence="11">Homodimer.</text>
</comment>
<reference evidence="14 15" key="1">
    <citation type="submission" date="2018-05" db="EMBL/GenBank/DDBJ databases">
        <title>Genomic Encyclopedia of Type Strains, Phase IV (KMG-IV): sequencing the most valuable type-strain genomes for metagenomic binning, comparative biology and taxonomic classification.</title>
        <authorList>
            <person name="Goeker M."/>
        </authorList>
    </citation>
    <scope>NUCLEOTIDE SEQUENCE [LARGE SCALE GENOMIC DNA]</scope>
    <source>
        <strain evidence="14 15">JC118</strain>
    </source>
</reference>
<evidence type="ECO:0000313" key="15">
    <source>
        <dbReference type="Proteomes" id="UP000247612"/>
    </source>
</evidence>
<dbReference type="EMBL" id="QJKH01000007">
    <property type="protein sequence ID" value="PXX78609.1"/>
    <property type="molecule type" value="Genomic_DNA"/>
</dbReference>
<sequence length="288" mass="31164">MEEKLIYGKPIADRTNMETKAFIDEMKKQGKRCPKVNVVLANDSPASLSYISGFEKLCASVGMAYTLTVLKESVSQQELNDVLDTISHDDETDGILLQMPLPKQINADEAILHIDPNKDLDGFHPMNVGKLWMNQPAFVPCTAESVMAFIEASGIDLKGKHVVVLGRSNVVGKPVAELCLAAHATVTICHSRTADIEKEASRADVLIAAIGKARLIKSDWIKPGAVVIDVGVNRDENGKLCGDVDFDDVIDKVGKISPVPKGVGVVTNAMLLHSAITAYKMKEMGKNI</sequence>
<dbReference type="PANTHER" id="PTHR48099:SF5">
    <property type="entry name" value="C-1-TETRAHYDROFOLATE SYNTHASE, CYTOPLASMIC"/>
    <property type="match status" value="1"/>
</dbReference>
<dbReference type="OrthoDB" id="9803580at2"/>
<keyword evidence="15" id="KW-1185">Reference proteome</keyword>
<dbReference type="CDD" id="cd01080">
    <property type="entry name" value="NAD_bind_m-THF_DH_Cyclohyd"/>
    <property type="match status" value="1"/>
</dbReference>
<dbReference type="InterPro" id="IPR036291">
    <property type="entry name" value="NAD(P)-bd_dom_sf"/>
</dbReference>
<evidence type="ECO:0000256" key="2">
    <source>
        <dbReference type="ARBA" id="ARBA00022563"/>
    </source>
</evidence>
<proteinExistence type="inferred from homology"/>
<dbReference type="SUPFAM" id="SSF53223">
    <property type="entry name" value="Aminoacid dehydrogenase-like, N-terminal domain"/>
    <property type="match status" value="1"/>
</dbReference>
<dbReference type="GO" id="GO:0009086">
    <property type="term" value="P:methionine biosynthetic process"/>
    <property type="evidence" value="ECO:0007669"/>
    <property type="project" value="UniProtKB-KW"/>
</dbReference>
<comment type="catalytic activity">
    <reaction evidence="11">
        <text>(6R)-5,10-methylene-5,6,7,8-tetrahydrofolate + NADP(+) = (6R)-5,10-methenyltetrahydrofolate + NADPH</text>
        <dbReference type="Rhea" id="RHEA:22812"/>
        <dbReference type="ChEBI" id="CHEBI:15636"/>
        <dbReference type="ChEBI" id="CHEBI:57455"/>
        <dbReference type="ChEBI" id="CHEBI:57783"/>
        <dbReference type="ChEBI" id="CHEBI:58349"/>
        <dbReference type="EC" id="1.5.1.5"/>
    </reaction>
</comment>
<evidence type="ECO:0000256" key="7">
    <source>
        <dbReference type="ARBA" id="ARBA00023002"/>
    </source>
</evidence>
<dbReference type="GO" id="GO:0004488">
    <property type="term" value="F:methylenetetrahydrofolate dehydrogenase (NADP+) activity"/>
    <property type="evidence" value="ECO:0007669"/>
    <property type="project" value="UniProtKB-UniRule"/>
</dbReference>
<dbReference type="RefSeq" id="WP_022939186.1">
    <property type="nucleotide sequence ID" value="NZ_CABKRQ010000008.1"/>
</dbReference>
<evidence type="ECO:0000259" key="12">
    <source>
        <dbReference type="Pfam" id="PF00763"/>
    </source>
</evidence>
<dbReference type="GO" id="GO:0006164">
    <property type="term" value="P:purine nucleotide biosynthetic process"/>
    <property type="evidence" value="ECO:0007669"/>
    <property type="project" value="UniProtKB-KW"/>
</dbReference>
<name>A0A318KLH0_9FIRM</name>
<dbReference type="EC" id="1.5.1.5" evidence="11"/>
<comment type="pathway">
    <text evidence="1 11">One-carbon metabolism; tetrahydrofolate interconversion.</text>
</comment>
<comment type="caution">
    <text evidence="11">Lacks conserved residue(s) required for the propagation of feature annotation.</text>
</comment>
<dbReference type="EC" id="3.5.4.9" evidence="11"/>
<dbReference type="Pfam" id="PF00763">
    <property type="entry name" value="THF_DHG_CYH"/>
    <property type="match status" value="1"/>
</dbReference>
<keyword evidence="8 11" id="KW-0368">Histidine biosynthesis</keyword>
<evidence type="ECO:0000256" key="8">
    <source>
        <dbReference type="ARBA" id="ARBA00023102"/>
    </source>
</evidence>
<dbReference type="FunFam" id="3.40.50.720:FF:000094">
    <property type="entry name" value="Bifunctional protein FolD"/>
    <property type="match status" value="1"/>
</dbReference>
<evidence type="ECO:0000256" key="10">
    <source>
        <dbReference type="ARBA" id="ARBA00023268"/>
    </source>
</evidence>
<evidence type="ECO:0000256" key="6">
    <source>
        <dbReference type="ARBA" id="ARBA00022857"/>
    </source>
</evidence>
<keyword evidence="6 11" id="KW-0521">NADP</keyword>
<keyword evidence="7 11" id="KW-0560">Oxidoreductase</keyword>
<dbReference type="GO" id="GO:0035999">
    <property type="term" value="P:tetrahydrofolate interconversion"/>
    <property type="evidence" value="ECO:0007669"/>
    <property type="project" value="UniProtKB-UniRule"/>
</dbReference>
<keyword evidence="9 11" id="KW-0486">Methionine biosynthesis</keyword>
<dbReference type="GO" id="GO:0005829">
    <property type="term" value="C:cytosol"/>
    <property type="evidence" value="ECO:0007669"/>
    <property type="project" value="TreeGrafter"/>
</dbReference>
<feature type="binding site" evidence="11">
    <location>
        <position position="232"/>
    </location>
    <ligand>
        <name>NADP(+)</name>
        <dbReference type="ChEBI" id="CHEBI:58349"/>
    </ligand>
</feature>
<dbReference type="GO" id="GO:0004477">
    <property type="term" value="F:methenyltetrahydrofolate cyclohydrolase activity"/>
    <property type="evidence" value="ECO:0007669"/>
    <property type="project" value="UniProtKB-UniRule"/>
</dbReference>
<evidence type="ECO:0000256" key="4">
    <source>
        <dbReference type="ARBA" id="ARBA00022755"/>
    </source>
</evidence>
<dbReference type="UniPathway" id="UPA00193"/>
<dbReference type="InterPro" id="IPR020631">
    <property type="entry name" value="THF_DH/CycHdrlase_NAD-bd_dom"/>
</dbReference>
<organism evidence="14 15">
    <name type="scientific">Dielma fastidiosa</name>
    <dbReference type="NCBI Taxonomy" id="1034346"/>
    <lineage>
        <taxon>Bacteria</taxon>
        <taxon>Bacillati</taxon>
        <taxon>Bacillota</taxon>
        <taxon>Erysipelotrichia</taxon>
        <taxon>Erysipelotrichales</taxon>
        <taxon>Erysipelotrichaceae</taxon>
        <taxon>Dielma</taxon>
    </lineage>
</organism>
<keyword evidence="10 11" id="KW-0511">Multifunctional enzyme</keyword>
<accession>A0A318KLH0</accession>
<dbReference type="Proteomes" id="UP000247612">
    <property type="component" value="Unassembled WGS sequence"/>
</dbReference>
<feature type="domain" description="Tetrahydrofolate dehydrogenase/cyclohydrolase NAD(P)-binding" evidence="13">
    <location>
        <begin position="140"/>
        <end position="281"/>
    </location>
</feature>
<dbReference type="InterPro" id="IPR020630">
    <property type="entry name" value="THF_DH/CycHdrlase_cat_dom"/>
</dbReference>
<evidence type="ECO:0000256" key="11">
    <source>
        <dbReference type="HAMAP-Rule" id="MF_01576"/>
    </source>
</evidence>
<feature type="binding site" evidence="11">
    <location>
        <begin position="166"/>
        <end position="168"/>
    </location>
    <ligand>
        <name>NADP(+)</name>
        <dbReference type="ChEBI" id="CHEBI:58349"/>
    </ligand>
</feature>
<evidence type="ECO:0000313" key="14">
    <source>
        <dbReference type="EMBL" id="PXX78609.1"/>
    </source>
</evidence>
<dbReference type="HAMAP" id="MF_01576">
    <property type="entry name" value="THF_DHG_CYH"/>
    <property type="match status" value="1"/>
</dbReference>
<dbReference type="Gene3D" id="3.40.50.720">
    <property type="entry name" value="NAD(P)-binding Rossmann-like Domain"/>
    <property type="match status" value="1"/>
</dbReference>
<dbReference type="SUPFAM" id="SSF51735">
    <property type="entry name" value="NAD(P)-binding Rossmann-fold domains"/>
    <property type="match status" value="1"/>
</dbReference>
<gene>
    <name evidence="11" type="primary">folD</name>
    <name evidence="14" type="ORF">DES51_107150</name>
</gene>